<evidence type="ECO:0000313" key="3">
    <source>
        <dbReference type="Proteomes" id="UP001279410"/>
    </source>
</evidence>
<proteinExistence type="predicted"/>
<accession>A0AAD3RLQ7</accession>
<gene>
    <name evidence="2" type="ORF">AKAME5_002448200</name>
</gene>
<feature type="non-terminal residue" evidence="2">
    <location>
        <position position="1"/>
    </location>
</feature>
<reference evidence="2" key="1">
    <citation type="submission" date="2022-08" db="EMBL/GenBank/DDBJ databases">
        <title>Genome sequencing of akame (Lates japonicus).</title>
        <authorList>
            <person name="Hashiguchi Y."/>
            <person name="Takahashi H."/>
        </authorList>
    </citation>
    <scope>NUCLEOTIDE SEQUENCE</scope>
    <source>
        <strain evidence="2">Kochi</strain>
    </source>
</reference>
<dbReference type="EMBL" id="BRZM01001420">
    <property type="protein sequence ID" value="GLD73157.1"/>
    <property type="molecule type" value="Genomic_DNA"/>
</dbReference>
<dbReference type="AlphaFoldDB" id="A0AAD3RLQ7"/>
<protein>
    <submittedName>
        <fullName evidence="2">Complement C3-like protein</fullName>
    </submittedName>
</protein>
<organism evidence="2 3">
    <name type="scientific">Lates japonicus</name>
    <name type="common">Japanese lates</name>
    <dbReference type="NCBI Taxonomy" id="270547"/>
    <lineage>
        <taxon>Eukaryota</taxon>
        <taxon>Metazoa</taxon>
        <taxon>Chordata</taxon>
        <taxon>Craniata</taxon>
        <taxon>Vertebrata</taxon>
        <taxon>Euteleostomi</taxon>
        <taxon>Actinopterygii</taxon>
        <taxon>Neopterygii</taxon>
        <taxon>Teleostei</taxon>
        <taxon>Neoteleostei</taxon>
        <taxon>Acanthomorphata</taxon>
        <taxon>Carangaria</taxon>
        <taxon>Carangaria incertae sedis</taxon>
        <taxon>Centropomidae</taxon>
        <taxon>Lates</taxon>
    </lineage>
</organism>
<feature type="domain" description="Macroglobulin" evidence="1">
    <location>
        <begin position="33"/>
        <end position="86"/>
    </location>
</feature>
<dbReference type="Pfam" id="PF17791">
    <property type="entry name" value="MG3"/>
    <property type="match status" value="1"/>
</dbReference>
<dbReference type="Proteomes" id="UP001279410">
    <property type="component" value="Unassembled WGS sequence"/>
</dbReference>
<evidence type="ECO:0000259" key="1">
    <source>
        <dbReference type="Pfam" id="PF17791"/>
    </source>
</evidence>
<dbReference type="Gene3D" id="2.60.40.1940">
    <property type="match status" value="1"/>
</dbReference>
<evidence type="ECO:0000313" key="2">
    <source>
        <dbReference type="EMBL" id="GLD73157.1"/>
    </source>
</evidence>
<dbReference type="InterPro" id="IPR041555">
    <property type="entry name" value="MG3"/>
</dbReference>
<comment type="caution">
    <text evidence="2">The sequence shown here is derived from an EMBL/GenBank/DDBJ whole genome shotgun (WGS) entry which is preliminary data.</text>
</comment>
<sequence length="102" mass="11225">NPDGVVVKQLLRTKAADGVFADTFPLSEIVKKSFLNLDDSELVVEISARYLYGEPVQGTAYVVFGVKINKEMIRLPSVKQVSDLDGGVIQTGNRRSKLTRTL</sequence>
<name>A0AAD3RLQ7_LATJO</name>
<keyword evidence="3" id="KW-1185">Reference proteome</keyword>